<evidence type="ECO:0000313" key="3">
    <source>
        <dbReference type="Proteomes" id="UP000054422"/>
    </source>
</evidence>
<keyword evidence="1" id="KW-1133">Transmembrane helix</keyword>
<evidence type="ECO:0000313" key="2">
    <source>
        <dbReference type="EMBL" id="KGP63376.1"/>
    </source>
</evidence>
<keyword evidence="1" id="KW-0472">Membrane</keyword>
<dbReference type="STRING" id="1498499.EP47_02170"/>
<name>A0A0A2SUJ9_9GAMM</name>
<dbReference type="Proteomes" id="UP000054422">
    <property type="component" value="Unassembled WGS sequence"/>
</dbReference>
<accession>A0A0A2SUJ9</accession>
<evidence type="ECO:0000256" key="1">
    <source>
        <dbReference type="SAM" id="Phobius"/>
    </source>
</evidence>
<dbReference type="EMBL" id="JNCF01000018">
    <property type="protein sequence ID" value="KGP63376.1"/>
    <property type="molecule type" value="Genomic_DNA"/>
</dbReference>
<protein>
    <submittedName>
        <fullName evidence="2">Uncharacterized protein</fullName>
    </submittedName>
</protein>
<dbReference type="OrthoDB" id="5653183at2"/>
<gene>
    <name evidence="2" type="ORF">EP47_02170</name>
</gene>
<feature type="transmembrane region" description="Helical" evidence="1">
    <location>
        <begin position="82"/>
        <end position="103"/>
    </location>
</feature>
<organism evidence="2 3">
    <name type="scientific">Legionella norrlandica</name>
    <dbReference type="NCBI Taxonomy" id="1498499"/>
    <lineage>
        <taxon>Bacteria</taxon>
        <taxon>Pseudomonadati</taxon>
        <taxon>Pseudomonadota</taxon>
        <taxon>Gammaproteobacteria</taxon>
        <taxon>Legionellales</taxon>
        <taxon>Legionellaceae</taxon>
        <taxon>Legionella</taxon>
    </lineage>
</organism>
<comment type="caution">
    <text evidence="2">The sequence shown here is derived from an EMBL/GenBank/DDBJ whole genome shotgun (WGS) entry which is preliminary data.</text>
</comment>
<keyword evidence="1" id="KW-0812">Transmembrane</keyword>
<proteinExistence type="predicted"/>
<feature type="transmembrane region" description="Helical" evidence="1">
    <location>
        <begin position="6"/>
        <end position="26"/>
    </location>
</feature>
<dbReference type="AlphaFoldDB" id="A0A0A2SUJ9"/>
<feature type="transmembrane region" description="Helical" evidence="1">
    <location>
        <begin position="38"/>
        <end position="62"/>
    </location>
</feature>
<dbReference type="RefSeq" id="WP_035888939.1">
    <property type="nucleotide sequence ID" value="NZ_JNCF01000018.1"/>
</dbReference>
<sequence length="137" mass="15532">MLLNLALVILLAAIVVFFSQELIGIIKKIFAVKGVKLIVPLGVASWLIYNFDYLFLWVMYYIREVLQVLLSLLTFIIPLGQYSGVVALIILLATLSVVPVLLVDLVIRKKTYKEYAYPYLTSTLIFILCTMILLVMT</sequence>
<reference evidence="2 3" key="1">
    <citation type="submission" date="2014-05" db="EMBL/GenBank/DDBJ databases">
        <authorList>
            <person name="Rizzardi K."/>
            <person name="Winiecka-Krusnell J."/>
            <person name="Ramliden M."/>
            <person name="Alm E."/>
            <person name="Andersson S."/>
            <person name="Byfors S."/>
        </authorList>
    </citation>
    <scope>NUCLEOTIDE SEQUENCE [LARGE SCALE GENOMIC DNA]</scope>
    <source>
        <strain evidence="2 3">LEGN</strain>
    </source>
</reference>
<feature type="transmembrane region" description="Helical" evidence="1">
    <location>
        <begin position="115"/>
        <end position="136"/>
    </location>
</feature>
<keyword evidence="3" id="KW-1185">Reference proteome</keyword>